<organism evidence="1 2">
    <name type="scientific">Scutellospora calospora</name>
    <dbReference type="NCBI Taxonomy" id="85575"/>
    <lineage>
        <taxon>Eukaryota</taxon>
        <taxon>Fungi</taxon>
        <taxon>Fungi incertae sedis</taxon>
        <taxon>Mucoromycota</taxon>
        <taxon>Glomeromycotina</taxon>
        <taxon>Glomeromycetes</taxon>
        <taxon>Diversisporales</taxon>
        <taxon>Gigasporaceae</taxon>
        <taxon>Scutellospora</taxon>
    </lineage>
</organism>
<gene>
    <name evidence="1" type="ORF">SCALOS_LOCUS5597</name>
</gene>
<keyword evidence="2" id="KW-1185">Reference proteome</keyword>
<dbReference type="Proteomes" id="UP000789860">
    <property type="component" value="Unassembled WGS sequence"/>
</dbReference>
<evidence type="ECO:0000313" key="1">
    <source>
        <dbReference type="EMBL" id="CAG8563571.1"/>
    </source>
</evidence>
<sequence length="523" mass="60416">MSIGTKNKILNHGLLISKQGLRIADEPAYSSEKQPIYSPCEKSQIKLVLSTNCKDSFLLNHFIDPSDIDSEYYDWISEIDLLSNESNKSSVFLGLLCPRAELIFENRKLKPLDKLNDAVEKALKHYNPYHELLKIFKIFGHFLPKKIILGHRLYRSCYLAMKEDSPEQFTNWEDFGTDYDFATCNDDILNKWEKCIKLHTSNNNDKIIKDKNDFYVSFLLSTNNDKVMRNELNKWVDSCLKSEIDLWQVINWKGLYPLYKILDEKLQKEIKVILGIDDQTKKLKERILMTGVIPIEGSTYYYRIKFPVHLNSNNYKIFGKLVTQNGEPIDSLAIRFQSMTISGFSAIIENFDANINTRNISVLALGIHSSKCKENYKFSSKVPKDLPENSVICASILHSSYHYGITFTIQDDDDNGDETKLIMNVDKKEIVEHSNNEEDILEDFSSDEENDNDISEDNEYFLQWCCFLIEDYKDIETDIITTSSKATIKNLNIEPTSSKAAIKNLNAIGQMYQDVLSSRKEKE</sequence>
<comment type="caution">
    <text evidence="1">The sequence shown here is derived from an EMBL/GenBank/DDBJ whole genome shotgun (WGS) entry which is preliminary data.</text>
</comment>
<proteinExistence type="predicted"/>
<accession>A0ACA9M5K5</accession>
<feature type="non-terminal residue" evidence="1">
    <location>
        <position position="523"/>
    </location>
</feature>
<dbReference type="EMBL" id="CAJVPM010009367">
    <property type="protein sequence ID" value="CAG8563571.1"/>
    <property type="molecule type" value="Genomic_DNA"/>
</dbReference>
<name>A0ACA9M5K5_9GLOM</name>
<reference evidence="1" key="1">
    <citation type="submission" date="2021-06" db="EMBL/GenBank/DDBJ databases">
        <authorList>
            <person name="Kallberg Y."/>
            <person name="Tangrot J."/>
            <person name="Rosling A."/>
        </authorList>
    </citation>
    <scope>NUCLEOTIDE SEQUENCE</scope>
    <source>
        <strain evidence="1">AU212A</strain>
    </source>
</reference>
<protein>
    <submittedName>
        <fullName evidence="1">7353_t:CDS:1</fullName>
    </submittedName>
</protein>
<evidence type="ECO:0000313" key="2">
    <source>
        <dbReference type="Proteomes" id="UP000789860"/>
    </source>
</evidence>